<gene>
    <name evidence="1" type="ORF">FD32_GL000809</name>
</gene>
<comment type="caution">
    <text evidence="1">The sequence shown here is derived from an EMBL/GenBank/DDBJ whole genome shotgun (WGS) entry which is preliminary data.</text>
</comment>
<keyword evidence="2" id="KW-1185">Reference proteome</keyword>
<proteinExistence type="predicted"/>
<dbReference type="STRING" id="1423782.FD32_GL000809"/>
<evidence type="ECO:0000313" key="2">
    <source>
        <dbReference type="Proteomes" id="UP000051412"/>
    </source>
</evidence>
<dbReference type="AlphaFoldDB" id="A0A0R1XEZ6"/>
<reference evidence="1 2" key="1">
    <citation type="journal article" date="2015" name="Genome Announc.">
        <title>Expanding the biotechnology potential of lactobacilli through comparative genomics of 213 strains and associated genera.</title>
        <authorList>
            <person name="Sun Z."/>
            <person name="Harris H.M."/>
            <person name="McCann A."/>
            <person name="Guo C."/>
            <person name="Argimon S."/>
            <person name="Zhang W."/>
            <person name="Yang X."/>
            <person name="Jeffery I.B."/>
            <person name="Cooney J.C."/>
            <person name="Kagawa T.F."/>
            <person name="Liu W."/>
            <person name="Song Y."/>
            <person name="Salvetti E."/>
            <person name="Wrobel A."/>
            <person name="Rasinkangas P."/>
            <person name="Parkhill J."/>
            <person name="Rea M.C."/>
            <person name="O'Sullivan O."/>
            <person name="Ritari J."/>
            <person name="Douillard F.P."/>
            <person name="Paul Ross R."/>
            <person name="Yang R."/>
            <person name="Briner A.E."/>
            <person name="Felis G.E."/>
            <person name="de Vos W.M."/>
            <person name="Barrangou R."/>
            <person name="Klaenhammer T.R."/>
            <person name="Caufield P.W."/>
            <person name="Cui Y."/>
            <person name="Zhang H."/>
            <person name="O'Toole P.W."/>
        </authorList>
    </citation>
    <scope>NUCLEOTIDE SEQUENCE [LARGE SCALE GENOMIC DNA]</scope>
    <source>
        <strain evidence="1 2">DSM 6035</strain>
    </source>
</reference>
<dbReference type="EMBL" id="AZGM01000125">
    <property type="protein sequence ID" value="KRM25404.1"/>
    <property type="molecule type" value="Genomic_DNA"/>
</dbReference>
<protein>
    <submittedName>
        <fullName evidence="1">Uncharacterized protein</fullName>
    </submittedName>
</protein>
<dbReference type="PATRIC" id="fig|1423782.4.peg.837"/>
<accession>A0A0R1XEZ6</accession>
<dbReference type="OrthoDB" id="2321420at2"/>
<dbReference type="Proteomes" id="UP000051412">
    <property type="component" value="Unassembled WGS sequence"/>
</dbReference>
<dbReference type="RefSeq" id="WP_047767100.1">
    <property type="nucleotide sequence ID" value="NZ_AZGM01000125.1"/>
</dbReference>
<organism evidence="1 2">
    <name type="scientific">Limosilactobacillus panis DSM 6035</name>
    <dbReference type="NCBI Taxonomy" id="1423782"/>
    <lineage>
        <taxon>Bacteria</taxon>
        <taxon>Bacillati</taxon>
        <taxon>Bacillota</taxon>
        <taxon>Bacilli</taxon>
        <taxon>Lactobacillales</taxon>
        <taxon>Lactobacillaceae</taxon>
        <taxon>Limosilactobacillus</taxon>
    </lineage>
</organism>
<name>A0A0R1XEZ6_9LACO</name>
<evidence type="ECO:0000313" key="1">
    <source>
        <dbReference type="EMBL" id="KRM25404.1"/>
    </source>
</evidence>
<sequence length="202" mass="23193">MTKMKLNEIRAQLAIARQQGTLIEVHNIPNDDYFNVGFVLAIDPLFCLLISIDWDGKINGLIAIRLSSIDYVAKRTDYLMTISEKTKVAHQYHYFDIWQVQKFIDDYPDYTKGDLLSNVLSDSFTNYLPVVIGTAKYKGADDFEGVIASLDRVKLTLHYFNEHDLSSMWTYDVLLAQVDYVRVRGTQAATTRQVLHDIFGQQ</sequence>